<dbReference type="KEGG" id="celz:E5225_11015"/>
<dbReference type="Pfam" id="PF13411">
    <property type="entry name" value="MerR_1"/>
    <property type="match status" value="1"/>
</dbReference>
<organism evidence="3 4">
    <name type="scientific">Cellulomonas shaoxiangyii</name>
    <dbReference type="NCBI Taxonomy" id="2566013"/>
    <lineage>
        <taxon>Bacteria</taxon>
        <taxon>Bacillati</taxon>
        <taxon>Actinomycetota</taxon>
        <taxon>Actinomycetes</taxon>
        <taxon>Micrococcales</taxon>
        <taxon>Cellulomonadaceae</taxon>
        <taxon>Cellulomonas</taxon>
    </lineage>
</organism>
<protein>
    <submittedName>
        <fullName evidence="3">MerR family transcriptional regulator</fullName>
    </submittedName>
</protein>
<dbReference type="CDD" id="cd00592">
    <property type="entry name" value="HTH_MerR-like"/>
    <property type="match status" value="1"/>
</dbReference>
<dbReference type="RefSeq" id="WP_135972720.1">
    <property type="nucleotide sequence ID" value="NZ_CP039291.1"/>
</dbReference>
<dbReference type="AlphaFoldDB" id="A0A4P7SKL2"/>
<dbReference type="PANTHER" id="PTHR30204:SF93">
    <property type="entry name" value="HTH MERR-TYPE DOMAIN-CONTAINING PROTEIN"/>
    <property type="match status" value="1"/>
</dbReference>
<dbReference type="PANTHER" id="PTHR30204">
    <property type="entry name" value="REDOX-CYCLING DRUG-SENSING TRANSCRIPTIONAL ACTIVATOR SOXR"/>
    <property type="match status" value="1"/>
</dbReference>
<dbReference type="InterPro" id="IPR009061">
    <property type="entry name" value="DNA-bd_dom_put_sf"/>
</dbReference>
<dbReference type="EMBL" id="CP039291">
    <property type="protein sequence ID" value="QCB94017.1"/>
    <property type="molecule type" value="Genomic_DNA"/>
</dbReference>
<reference evidence="3 4" key="1">
    <citation type="submission" date="2019-04" db="EMBL/GenBank/DDBJ databases">
        <title>Isolation and identification of Cellulomonas shaoxiangyii sp. Nov. isolated from feces of the Tibetan antelopes (Pantholops hodgsonii) in the Qinghai-Tibet plateau of China.</title>
        <authorList>
            <person name="Tian Z."/>
        </authorList>
    </citation>
    <scope>NUCLEOTIDE SEQUENCE [LARGE SCALE GENOMIC DNA]</scope>
    <source>
        <strain evidence="3 4">Z28</strain>
    </source>
</reference>
<dbReference type="GO" id="GO:0003700">
    <property type="term" value="F:DNA-binding transcription factor activity"/>
    <property type="evidence" value="ECO:0007669"/>
    <property type="project" value="InterPro"/>
</dbReference>
<dbReference type="SUPFAM" id="SSF46955">
    <property type="entry name" value="Putative DNA-binding domain"/>
    <property type="match status" value="1"/>
</dbReference>
<dbReference type="InterPro" id="IPR000551">
    <property type="entry name" value="MerR-type_HTH_dom"/>
</dbReference>
<evidence type="ECO:0000259" key="2">
    <source>
        <dbReference type="PROSITE" id="PS50937"/>
    </source>
</evidence>
<dbReference type="OrthoDB" id="4569196at2"/>
<dbReference type="Proteomes" id="UP000296469">
    <property type="component" value="Chromosome"/>
</dbReference>
<accession>A0A4P7SKL2</accession>
<proteinExistence type="predicted"/>
<gene>
    <name evidence="3" type="ORF">E5225_11015</name>
</gene>
<dbReference type="PROSITE" id="PS50937">
    <property type="entry name" value="HTH_MERR_2"/>
    <property type="match status" value="1"/>
</dbReference>
<dbReference type="PRINTS" id="PR00040">
    <property type="entry name" value="HTHMERR"/>
</dbReference>
<dbReference type="SMART" id="SM00422">
    <property type="entry name" value="HTH_MERR"/>
    <property type="match status" value="1"/>
</dbReference>
<feature type="domain" description="HTH merR-type" evidence="2">
    <location>
        <begin position="2"/>
        <end position="71"/>
    </location>
</feature>
<evidence type="ECO:0000313" key="3">
    <source>
        <dbReference type="EMBL" id="QCB94017.1"/>
    </source>
</evidence>
<evidence type="ECO:0000313" key="4">
    <source>
        <dbReference type="Proteomes" id="UP000296469"/>
    </source>
</evidence>
<dbReference type="InterPro" id="IPR047057">
    <property type="entry name" value="MerR_fam"/>
</dbReference>
<dbReference type="Gene3D" id="1.10.1660.10">
    <property type="match status" value="1"/>
</dbReference>
<name>A0A4P7SKL2_9CELL</name>
<keyword evidence="1" id="KW-0238">DNA-binding</keyword>
<evidence type="ECO:0000256" key="1">
    <source>
        <dbReference type="ARBA" id="ARBA00023125"/>
    </source>
</evidence>
<dbReference type="GO" id="GO:0003677">
    <property type="term" value="F:DNA binding"/>
    <property type="evidence" value="ECO:0007669"/>
    <property type="project" value="UniProtKB-KW"/>
</dbReference>
<keyword evidence="4" id="KW-1185">Reference proteome</keyword>
<sequence length="259" mass="28287">MAWSTSELAHLAGTTVNTIRHYHRIGLLDEPDRRYNGYKKYGVPHLVRLLQIRRLVELGVPLSEVDGVAESTSAADRLLEVDADLAARVERLQHARAEIAAILSNGAPADVPAGFASVAEHLSQADRSVLHIYSKLYDEEAMADLRDMVEEDAQVGDVGKELDALPPDADEPTRQRLAEQLAQGIARNLVDYPWLSDPAGHLATSRRVAQETFLEAVMELYNPAQRDVLTRAGLLGHRLAQAVLAARDDPGRTGPPATA</sequence>